<dbReference type="Proteomes" id="UP000276215">
    <property type="component" value="Unassembled WGS sequence"/>
</dbReference>
<feature type="non-terminal residue" evidence="1">
    <location>
        <position position="56"/>
    </location>
</feature>
<evidence type="ECO:0000313" key="1">
    <source>
        <dbReference type="EMBL" id="RPA95761.1"/>
    </source>
</evidence>
<evidence type="ECO:0000313" key="2">
    <source>
        <dbReference type="Proteomes" id="UP000276215"/>
    </source>
</evidence>
<accession>A0A3N4JGD9</accession>
<dbReference type="AlphaFoldDB" id="A0A3N4JGD9"/>
<dbReference type="EMBL" id="ML120422">
    <property type="protein sequence ID" value="RPA95761.1"/>
    <property type="molecule type" value="Genomic_DNA"/>
</dbReference>
<keyword evidence="2" id="KW-1185">Reference proteome</keyword>
<sequence>MHFVIPSATPNLAAAASSVPTILVTDSHGSNAMNFFSKNNIEFHPGYSWKAFIWLM</sequence>
<reference evidence="1 2" key="1">
    <citation type="journal article" date="2018" name="Nat. Ecol. Evol.">
        <title>Pezizomycetes genomes reveal the molecular basis of ectomycorrhizal truffle lifestyle.</title>
        <authorList>
            <person name="Murat C."/>
            <person name="Payen T."/>
            <person name="Noel B."/>
            <person name="Kuo A."/>
            <person name="Morin E."/>
            <person name="Chen J."/>
            <person name="Kohler A."/>
            <person name="Krizsan K."/>
            <person name="Balestrini R."/>
            <person name="Da Silva C."/>
            <person name="Montanini B."/>
            <person name="Hainaut M."/>
            <person name="Levati E."/>
            <person name="Barry K.W."/>
            <person name="Belfiori B."/>
            <person name="Cichocki N."/>
            <person name="Clum A."/>
            <person name="Dockter R.B."/>
            <person name="Fauchery L."/>
            <person name="Guy J."/>
            <person name="Iotti M."/>
            <person name="Le Tacon F."/>
            <person name="Lindquist E.A."/>
            <person name="Lipzen A."/>
            <person name="Malagnac F."/>
            <person name="Mello A."/>
            <person name="Molinier V."/>
            <person name="Miyauchi S."/>
            <person name="Poulain J."/>
            <person name="Riccioni C."/>
            <person name="Rubini A."/>
            <person name="Sitrit Y."/>
            <person name="Splivallo R."/>
            <person name="Traeger S."/>
            <person name="Wang M."/>
            <person name="Zifcakova L."/>
            <person name="Wipf D."/>
            <person name="Zambonelli A."/>
            <person name="Paolocci F."/>
            <person name="Nowrousian M."/>
            <person name="Ottonello S."/>
            <person name="Baldrian P."/>
            <person name="Spatafora J.W."/>
            <person name="Henrissat B."/>
            <person name="Nagy L.G."/>
            <person name="Aury J.M."/>
            <person name="Wincker P."/>
            <person name="Grigoriev I.V."/>
            <person name="Bonfante P."/>
            <person name="Martin F.M."/>
        </authorList>
    </citation>
    <scope>NUCLEOTIDE SEQUENCE [LARGE SCALE GENOMIC DNA]</scope>
    <source>
        <strain evidence="1 2">120613-1</strain>
    </source>
</reference>
<gene>
    <name evidence="1" type="ORF">L873DRAFT_1812561</name>
</gene>
<name>A0A3N4JGD9_9PEZI</name>
<proteinExistence type="predicted"/>
<organism evidence="1 2">
    <name type="scientific">Choiromyces venosus 120613-1</name>
    <dbReference type="NCBI Taxonomy" id="1336337"/>
    <lineage>
        <taxon>Eukaryota</taxon>
        <taxon>Fungi</taxon>
        <taxon>Dikarya</taxon>
        <taxon>Ascomycota</taxon>
        <taxon>Pezizomycotina</taxon>
        <taxon>Pezizomycetes</taxon>
        <taxon>Pezizales</taxon>
        <taxon>Tuberaceae</taxon>
        <taxon>Choiromyces</taxon>
    </lineage>
</organism>
<protein>
    <submittedName>
        <fullName evidence="1">Uncharacterized protein</fullName>
    </submittedName>
</protein>